<dbReference type="AlphaFoldDB" id="A0A365Y5K0"/>
<keyword evidence="2" id="KW-1185">Reference proteome</keyword>
<proteinExistence type="predicted"/>
<organism evidence="1 2">
    <name type="scientific">Chitinophaga flava</name>
    <dbReference type="NCBI Taxonomy" id="2259036"/>
    <lineage>
        <taxon>Bacteria</taxon>
        <taxon>Pseudomonadati</taxon>
        <taxon>Bacteroidota</taxon>
        <taxon>Chitinophagia</taxon>
        <taxon>Chitinophagales</taxon>
        <taxon>Chitinophagaceae</taxon>
        <taxon>Chitinophaga</taxon>
    </lineage>
</organism>
<evidence type="ECO:0000313" key="2">
    <source>
        <dbReference type="Proteomes" id="UP000253410"/>
    </source>
</evidence>
<accession>A0A365Y5K0</accession>
<gene>
    <name evidence="1" type="ORF">DF182_11500</name>
</gene>
<protein>
    <submittedName>
        <fullName evidence="1">Uncharacterized protein</fullName>
    </submittedName>
</protein>
<dbReference type="Proteomes" id="UP000253410">
    <property type="component" value="Unassembled WGS sequence"/>
</dbReference>
<comment type="caution">
    <text evidence="1">The sequence shown here is derived from an EMBL/GenBank/DDBJ whole genome shotgun (WGS) entry which is preliminary data.</text>
</comment>
<sequence length="147" mass="17024">MSTRKLIILTTIFIIFFCAWCRSIIRNDDKYNSLFKNHIRFSGKIVSLNVSGNHAYGIIRIKVEKTNTNAFTDSIHSAVFPYKIKEGYAEFYGYVPVTTKTGYDILLDSDKRILEIYDHEKNISTSGVNVSFESDNIMFVNRHTMFK</sequence>
<name>A0A365Y5K0_9BACT</name>
<evidence type="ECO:0000313" key="1">
    <source>
        <dbReference type="EMBL" id="RBL93165.1"/>
    </source>
</evidence>
<reference evidence="1 2" key="1">
    <citation type="submission" date="2018-05" db="EMBL/GenBank/DDBJ databases">
        <title>Chitinophaga sp. K3CV102501T nov., isolated from isolated from a monsoon evergreen broad-leaved forest soil.</title>
        <authorList>
            <person name="Lv Y."/>
        </authorList>
    </citation>
    <scope>NUCLEOTIDE SEQUENCE [LARGE SCALE GENOMIC DNA]</scope>
    <source>
        <strain evidence="1 2">GDMCC 1.1325</strain>
    </source>
</reference>
<dbReference type="OrthoDB" id="1361727at2"/>
<dbReference type="RefSeq" id="WP_113615760.1">
    <property type="nucleotide sequence ID" value="NZ_QFFJ01000001.1"/>
</dbReference>
<dbReference type="EMBL" id="QFFJ01000001">
    <property type="protein sequence ID" value="RBL93165.1"/>
    <property type="molecule type" value="Genomic_DNA"/>
</dbReference>